<dbReference type="InterPro" id="IPR039664">
    <property type="entry name" value="GRB/APBB1IP"/>
</dbReference>
<dbReference type="EMBL" id="JAPWTJ010003469">
    <property type="protein sequence ID" value="KAJ8956209.1"/>
    <property type="molecule type" value="Genomic_DNA"/>
</dbReference>
<proteinExistence type="predicted"/>
<evidence type="ECO:0000313" key="2">
    <source>
        <dbReference type="Proteomes" id="UP001162164"/>
    </source>
</evidence>
<evidence type="ECO:0000313" key="1">
    <source>
        <dbReference type="EMBL" id="KAJ8956209.1"/>
    </source>
</evidence>
<reference evidence="1" key="1">
    <citation type="journal article" date="2023" name="Insect Mol. Biol.">
        <title>Genome sequencing provides insights into the evolution of gene families encoding plant cell wall-degrading enzymes in longhorned beetles.</title>
        <authorList>
            <person name="Shin N.R."/>
            <person name="Okamura Y."/>
            <person name="Kirsch R."/>
            <person name="Pauchet Y."/>
        </authorList>
    </citation>
    <scope>NUCLEOTIDE SEQUENCE</scope>
    <source>
        <strain evidence="1">MMC_N1</strain>
    </source>
</reference>
<sequence>MRKQTRDGDARVLSVSEDHLLLSANAQATPPNITKKASEIAFELLFYLLPLMMTCQEIEFFNDDASSQTVVVEKNLCASDLCQLLAMKNRVAKSVHWSIFEYWSDLGLGKLLSCTF</sequence>
<dbReference type="PANTHER" id="PTHR11243:SF38">
    <property type="entry name" value="GROWTH FACTOR RECEPTOR-BOUND PROTEIN 14-LIKE ISOFORM X1"/>
    <property type="match status" value="1"/>
</dbReference>
<dbReference type="PANTHER" id="PTHR11243">
    <property type="entry name" value="GROWTH FACTOR RECEPTOR-BOUND PROTEIN"/>
    <property type="match status" value="1"/>
</dbReference>
<dbReference type="InterPro" id="IPR029071">
    <property type="entry name" value="Ubiquitin-like_domsf"/>
</dbReference>
<gene>
    <name evidence="1" type="ORF">NQ317_017542</name>
</gene>
<organism evidence="1 2">
    <name type="scientific">Molorchus minor</name>
    <dbReference type="NCBI Taxonomy" id="1323400"/>
    <lineage>
        <taxon>Eukaryota</taxon>
        <taxon>Metazoa</taxon>
        <taxon>Ecdysozoa</taxon>
        <taxon>Arthropoda</taxon>
        <taxon>Hexapoda</taxon>
        <taxon>Insecta</taxon>
        <taxon>Pterygota</taxon>
        <taxon>Neoptera</taxon>
        <taxon>Endopterygota</taxon>
        <taxon>Coleoptera</taxon>
        <taxon>Polyphaga</taxon>
        <taxon>Cucujiformia</taxon>
        <taxon>Chrysomeloidea</taxon>
        <taxon>Cerambycidae</taxon>
        <taxon>Lamiinae</taxon>
        <taxon>Monochamini</taxon>
        <taxon>Molorchus</taxon>
    </lineage>
</organism>
<dbReference type="SUPFAM" id="SSF54236">
    <property type="entry name" value="Ubiquitin-like"/>
    <property type="match status" value="1"/>
</dbReference>
<protein>
    <submittedName>
        <fullName evidence="1">Uncharacterized protein</fullName>
    </submittedName>
</protein>
<keyword evidence="2" id="KW-1185">Reference proteome</keyword>
<comment type="caution">
    <text evidence="1">The sequence shown here is derived from an EMBL/GenBank/DDBJ whole genome shotgun (WGS) entry which is preliminary data.</text>
</comment>
<accession>A0ABQ9IQZ4</accession>
<name>A0ABQ9IQZ4_9CUCU</name>
<dbReference type="Gene3D" id="3.10.20.90">
    <property type="entry name" value="Phosphatidylinositol 3-kinase Catalytic Subunit, Chain A, domain 1"/>
    <property type="match status" value="1"/>
</dbReference>
<dbReference type="Proteomes" id="UP001162164">
    <property type="component" value="Unassembled WGS sequence"/>
</dbReference>